<dbReference type="EMBL" id="WJQU01000004">
    <property type="protein sequence ID" value="KAJ6636377.1"/>
    <property type="molecule type" value="Genomic_DNA"/>
</dbReference>
<dbReference type="AlphaFoldDB" id="A0A9Q0MQY0"/>
<sequence>MDRLSGTVTRICFGSSVKGYSTNASDNDIICFEKLEPAEYVREFVLGIPRTNIHKADDTIISTELIGLRGIVTGKYSYLALHQCQILDSSLKRLVVELSSEYWDRVYNIVRRTTINPKLIQGKNALQQLYQYQMARYIRQNKKPPNFQLKMPDCFEITGSQHCQELFHKFLNLRNEKLSTELVDLLWLEKQEKIDELPHDDDVFYEKIVNFVLGKNN</sequence>
<name>A0A9Q0MQY0_9DIPT</name>
<proteinExistence type="predicted"/>
<protein>
    <submittedName>
        <fullName evidence="1">Uncharacterized protein</fullName>
    </submittedName>
</protein>
<dbReference type="Proteomes" id="UP001151699">
    <property type="component" value="Chromosome C"/>
</dbReference>
<comment type="caution">
    <text evidence="1">The sequence shown here is derived from an EMBL/GenBank/DDBJ whole genome shotgun (WGS) entry which is preliminary data.</text>
</comment>
<reference evidence="1" key="1">
    <citation type="submission" date="2022-07" db="EMBL/GenBank/DDBJ databases">
        <authorList>
            <person name="Trinca V."/>
            <person name="Uliana J.V.C."/>
            <person name="Torres T.T."/>
            <person name="Ward R.J."/>
            <person name="Monesi N."/>
        </authorList>
    </citation>
    <scope>NUCLEOTIDE SEQUENCE</scope>
    <source>
        <strain evidence="1">HSMRA1968</strain>
        <tissue evidence="1">Whole embryos</tissue>
    </source>
</reference>
<keyword evidence="2" id="KW-1185">Reference proteome</keyword>
<organism evidence="1 2">
    <name type="scientific">Pseudolycoriella hygida</name>
    <dbReference type="NCBI Taxonomy" id="35572"/>
    <lineage>
        <taxon>Eukaryota</taxon>
        <taxon>Metazoa</taxon>
        <taxon>Ecdysozoa</taxon>
        <taxon>Arthropoda</taxon>
        <taxon>Hexapoda</taxon>
        <taxon>Insecta</taxon>
        <taxon>Pterygota</taxon>
        <taxon>Neoptera</taxon>
        <taxon>Endopterygota</taxon>
        <taxon>Diptera</taxon>
        <taxon>Nematocera</taxon>
        <taxon>Sciaroidea</taxon>
        <taxon>Sciaridae</taxon>
        <taxon>Pseudolycoriella</taxon>
    </lineage>
</organism>
<evidence type="ECO:0000313" key="2">
    <source>
        <dbReference type="Proteomes" id="UP001151699"/>
    </source>
</evidence>
<gene>
    <name evidence="1" type="ORF">Bhyg_14966</name>
</gene>
<accession>A0A9Q0MQY0</accession>
<dbReference type="OrthoDB" id="10448106at2759"/>
<evidence type="ECO:0000313" key="1">
    <source>
        <dbReference type="EMBL" id="KAJ6636377.1"/>
    </source>
</evidence>